<feature type="region of interest" description="Disordered" evidence="1">
    <location>
        <begin position="427"/>
        <end position="458"/>
    </location>
</feature>
<feature type="region of interest" description="Disordered" evidence="1">
    <location>
        <begin position="1"/>
        <end position="150"/>
    </location>
</feature>
<name>A0AAD4C7C1_BOLED</name>
<feature type="compositionally biased region" description="Low complexity" evidence="1">
    <location>
        <begin position="640"/>
        <end position="658"/>
    </location>
</feature>
<feature type="region of interest" description="Disordered" evidence="1">
    <location>
        <begin position="263"/>
        <end position="375"/>
    </location>
</feature>
<feature type="compositionally biased region" description="Low complexity" evidence="1">
    <location>
        <begin position="1"/>
        <end position="13"/>
    </location>
</feature>
<feature type="compositionally biased region" description="Polar residues" evidence="1">
    <location>
        <begin position="442"/>
        <end position="458"/>
    </location>
</feature>
<feature type="region of interest" description="Disordered" evidence="1">
    <location>
        <begin position="584"/>
        <end position="614"/>
    </location>
</feature>
<reference evidence="2" key="2">
    <citation type="journal article" date="2020" name="Nat. Commun.">
        <title>Large-scale genome sequencing of mycorrhizal fungi provides insights into the early evolution of symbiotic traits.</title>
        <authorList>
            <person name="Miyauchi S."/>
            <person name="Kiss E."/>
            <person name="Kuo A."/>
            <person name="Drula E."/>
            <person name="Kohler A."/>
            <person name="Sanchez-Garcia M."/>
            <person name="Morin E."/>
            <person name="Andreopoulos B."/>
            <person name="Barry K.W."/>
            <person name="Bonito G."/>
            <person name="Buee M."/>
            <person name="Carver A."/>
            <person name="Chen C."/>
            <person name="Cichocki N."/>
            <person name="Clum A."/>
            <person name="Culley D."/>
            <person name="Crous P.W."/>
            <person name="Fauchery L."/>
            <person name="Girlanda M."/>
            <person name="Hayes R.D."/>
            <person name="Keri Z."/>
            <person name="LaButti K."/>
            <person name="Lipzen A."/>
            <person name="Lombard V."/>
            <person name="Magnuson J."/>
            <person name="Maillard F."/>
            <person name="Murat C."/>
            <person name="Nolan M."/>
            <person name="Ohm R.A."/>
            <person name="Pangilinan J."/>
            <person name="Pereira M.F."/>
            <person name="Perotto S."/>
            <person name="Peter M."/>
            <person name="Pfister S."/>
            <person name="Riley R."/>
            <person name="Sitrit Y."/>
            <person name="Stielow J.B."/>
            <person name="Szollosi G."/>
            <person name="Zifcakova L."/>
            <person name="Stursova M."/>
            <person name="Spatafora J.W."/>
            <person name="Tedersoo L."/>
            <person name="Vaario L.M."/>
            <person name="Yamada A."/>
            <person name="Yan M."/>
            <person name="Wang P."/>
            <person name="Xu J."/>
            <person name="Bruns T."/>
            <person name="Baldrian P."/>
            <person name="Vilgalys R."/>
            <person name="Dunand C."/>
            <person name="Henrissat B."/>
            <person name="Grigoriev I.V."/>
            <person name="Hibbett D."/>
            <person name="Nagy L.G."/>
            <person name="Martin F.M."/>
        </authorList>
    </citation>
    <scope>NUCLEOTIDE SEQUENCE</scope>
    <source>
        <strain evidence="2">BED1</strain>
    </source>
</reference>
<evidence type="ECO:0000313" key="2">
    <source>
        <dbReference type="EMBL" id="KAF8450866.1"/>
    </source>
</evidence>
<feature type="compositionally biased region" description="Polar residues" evidence="1">
    <location>
        <begin position="659"/>
        <end position="674"/>
    </location>
</feature>
<reference evidence="2" key="1">
    <citation type="submission" date="2019-10" db="EMBL/GenBank/DDBJ databases">
        <authorList>
            <consortium name="DOE Joint Genome Institute"/>
            <person name="Kuo A."/>
            <person name="Miyauchi S."/>
            <person name="Kiss E."/>
            <person name="Drula E."/>
            <person name="Kohler A."/>
            <person name="Sanchez-Garcia M."/>
            <person name="Andreopoulos B."/>
            <person name="Barry K.W."/>
            <person name="Bonito G."/>
            <person name="Buee M."/>
            <person name="Carver A."/>
            <person name="Chen C."/>
            <person name="Cichocki N."/>
            <person name="Clum A."/>
            <person name="Culley D."/>
            <person name="Crous P.W."/>
            <person name="Fauchery L."/>
            <person name="Girlanda M."/>
            <person name="Hayes R."/>
            <person name="Keri Z."/>
            <person name="LaButti K."/>
            <person name="Lipzen A."/>
            <person name="Lombard V."/>
            <person name="Magnuson J."/>
            <person name="Maillard F."/>
            <person name="Morin E."/>
            <person name="Murat C."/>
            <person name="Nolan M."/>
            <person name="Ohm R."/>
            <person name="Pangilinan J."/>
            <person name="Pereira M."/>
            <person name="Perotto S."/>
            <person name="Peter M."/>
            <person name="Riley R."/>
            <person name="Sitrit Y."/>
            <person name="Stielow B."/>
            <person name="Szollosi G."/>
            <person name="Zifcakova L."/>
            <person name="Stursova M."/>
            <person name="Spatafora J.W."/>
            <person name="Tedersoo L."/>
            <person name="Vaario L.-M."/>
            <person name="Yamada A."/>
            <person name="Yan M."/>
            <person name="Wang P."/>
            <person name="Xu J."/>
            <person name="Bruns T."/>
            <person name="Baldrian P."/>
            <person name="Vilgalys R."/>
            <person name="Henrissat B."/>
            <person name="Grigoriev I.V."/>
            <person name="Hibbett D."/>
            <person name="Nagy L.G."/>
            <person name="Martin F.M."/>
        </authorList>
    </citation>
    <scope>NUCLEOTIDE SEQUENCE</scope>
    <source>
        <strain evidence="2">BED1</strain>
    </source>
</reference>
<feature type="region of interest" description="Disordered" evidence="1">
    <location>
        <begin position="233"/>
        <end position="252"/>
    </location>
</feature>
<dbReference type="AlphaFoldDB" id="A0AAD4C7C1"/>
<dbReference type="Proteomes" id="UP001194468">
    <property type="component" value="Unassembled WGS sequence"/>
</dbReference>
<evidence type="ECO:0000313" key="3">
    <source>
        <dbReference type="Proteomes" id="UP001194468"/>
    </source>
</evidence>
<sequence>MYAQNQGQQGANQIPLGGNNRGGMGGRGGSMSTGRGRGGSMGGTRGGMGGQRGGRGGGSFMNGGGGRGGQQGSLRGHGSRGGFGNKQDFHNRRGGSFNQQHHQGNMGNSFRGRGQGHSSGRAGRQDGSNTQPGNRDTLSGSFANSGKKDENRRTLTDFKIVGLEMPELGWTWGVLPSAVRPEGKERVTSLVDSSRAVVKEESIQSNDLSSGERPDAPHRSEHVVLDASAAADVKAEPPVGEQSSLTSPPPSRIRIYFHTPVSLDDSHLIPPHSSYAYGTSPMDSRKGKRKKIEEEDGDADEGRGRPPPPRGSQMSDTASVDLDGMGRGSAAPSVAETASEGDWLMAAIAEADDGDTADVEGDAHGQHADNGDDNQLRVSRVEDPHVAVSESIIPGLGGDIINGILIDGNGTGSSGDDCAAATVHETGEHDSVAAGDNPAPVPSNTINESCTSGSSQRQSNVDFVSMFEEATELAAPQATQLVQSELGPGNGSEAVLSRCDPLVEPSLASQSSSSLSSSFDVSSSRASAPPSATSAQSGIPQLDKQSADHARPLDVQGPTAEGVVGVARTVTAPKLLQSHSSFASTVVDDSPDNGLFSQEEETMTQVDKSSLHRSQVDEKVVHDLVHDDDQEHLPEPPASPTSNTLLSTSSGSTYGDSSHQPVITSPTKGKTPSANRLSISYAAGSRRLVVDAEVVEYLRVYRAEGRIEVHMSLDKDDEEGLKGVLVEGLSEATKSYLPLPTVPEPCNADETIPSFWNVLLPSKVHLIVYLDKERPLSEPKWVKTGDVQEWLKSMFGRMFWVAGEAVDGWEKKIEVADPDPAPTIWTVLEGWAVNSPVGVPNERQRFLKTHMTEVDNLLEILLRLVRGERATPFSQTAPAISAPTISGPLLAAFSQSSAHGAQQTHVSLAVLAMFYMTIEYAQKASGEKGKAEAEERIGEIIRCLPSHLIYKSLDGIFKEWRAEKKGTNR</sequence>
<accession>A0AAD4C7C1</accession>
<feature type="compositionally biased region" description="Gly residues" evidence="1">
    <location>
        <begin position="19"/>
        <end position="71"/>
    </location>
</feature>
<feature type="compositionally biased region" description="Polar residues" evidence="1">
    <location>
        <begin position="126"/>
        <end position="144"/>
    </location>
</feature>
<keyword evidence="3" id="KW-1185">Reference proteome</keyword>
<dbReference type="EMBL" id="WHUW01000002">
    <property type="protein sequence ID" value="KAF8450866.1"/>
    <property type="molecule type" value="Genomic_DNA"/>
</dbReference>
<proteinExistence type="predicted"/>
<feature type="compositionally biased region" description="Acidic residues" evidence="1">
    <location>
        <begin position="350"/>
        <end position="360"/>
    </location>
</feature>
<feature type="region of interest" description="Disordered" evidence="1">
    <location>
        <begin position="476"/>
        <end position="560"/>
    </location>
</feature>
<organism evidence="2 3">
    <name type="scientific">Boletus edulis BED1</name>
    <dbReference type="NCBI Taxonomy" id="1328754"/>
    <lineage>
        <taxon>Eukaryota</taxon>
        <taxon>Fungi</taxon>
        <taxon>Dikarya</taxon>
        <taxon>Basidiomycota</taxon>
        <taxon>Agaricomycotina</taxon>
        <taxon>Agaricomycetes</taxon>
        <taxon>Agaricomycetidae</taxon>
        <taxon>Boletales</taxon>
        <taxon>Boletineae</taxon>
        <taxon>Boletaceae</taxon>
        <taxon>Boletoideae</taxon>
        <taxon>Boletus</taxon>
    </lineage>
</organism>
<comment type="caution">
    <text evidence="2">The sequence shown here is derived from an EMBL/GenBank/DDBJ whole genome shotgun (WGS) entry which is preliminary data.</text>
</comment>
<feature type="compositionally biased region" description="Polar residues" evidence="1">
    <location>
        <begin position="96"/>
        <end position="108"/>
    </location>
</feature>
<feature type="region of interest" description="Disordered" evidence="1">
    <location>
        <begin position="196"/>
        <end position="217"/>
    </location>
</feature>
<evidence type="ECO:0000256" key="1">
    <source>
        <dbReference type="SAM" id="MobiDB-lite"/>
    </source>
</evidence>
<feature type="region of interest" description="Disordered" evidence="1">
    <location>
        <begin position="628"/>
        <end position="674"/>
    </location>
</feature>
<protein>
    <submittedName>
        <fullName evidence="2">Uncharacterized protein</fullName>
    </submittedName>
</protein>
<gene>
    <name evidence="2" type="ORF">L210DRAFT_3521470</name>
</gene>
<feature type="compositionally biased region" description="Basic and acidic residues" evidence="1">
    <location>
        <begin position="361"/>
        <end position="370"/>
    </location>
</feature>
<feature type="compositionally biased region" description="Low complexity" evidence="1">
    <location>
        <begin position="506"/>
        <end position="537"/>
    </location>
</feature>